<evidence type="ECO:0000313" key="2">
    <source>
        <dbReference type="Proteomes" id="UP000029590"/>
    </source>
</evidence>
<comment type="caution">
    <text evidence="1">The sequence shown here is derived from an EMBL/GenBank/DDBJ whole genome shotgun (WGS) entry which is preliminary data.</text>
</comment>
<reference evidence="1 2" key="1">
    <citation type="submission" date="2014-04" db="EMBL/GenBank/DDBJ databases">
        <authorList>
            <person name="Bishop-Lilly K.A."/>
            <person name="Broomall S.M."/>
            <person name="Chain P.S."/>
            <person name="Chertkov O."/>
            <person name="Coyne S.R."/>
            <person name="Daligault H.E."/>
            <person name="Davenport K.W."/>
            <person name="Erkkila T."/>
            <person name="Frey K.G."/>
            <person name="Gibbons H.S."/>
            <person name="Gu W."/>
            <person name="Jaissle J."/>
            <person name="Johnson S.L."/>
            <person name="Koroleva G.I."/>
            <person name="Ladner J.T."/>
            <person name="Lo C.-C."/>
            <person name="Minogue T.D."/>
            <person name="Munk C."/>
            <person name="Palacios G.F."/>
            <person name="Redden C.L."/>
            <person name="Rosenzweig C.N."/>
            <person name="Scholz M.B."/>
            <person name="Teshima H."/>
            <person name="Xu Y."/>
        </authorList>
    </citation>
    <scope>NUCLEOTIDE SEQUENCE [LARGE SCALE GENOMIC DNA]</scope>
    <source>
        <strain evidence="2">gladioli</strain>
    </source>
</reference>
<name>A0AAW3ESA4_BURGA</name>
<dbReference type="EMBL" id="JPGG01000017">
    <property type="protein sequence ID" value="KGC10865.1"/>
    <property type="molecule type" value="Genomic_DNA"/>
</dbReference>
<organism evidence="1 2">
    <name type="scientific">Burkholderia gladioli</name>
    <name type="common">Pseudomonas marginata</name>
    <name type="synonym">Phytomonas marginata</name>
    <dbReference type="NCBI Taxonomy" id="28095"/>
    <lineage>
        <taxon>Bacteria</taxon>
        <taxon>Pseudomonadati</taxon>
        <taxon>Pseudomonadota</taxon>
        <taxon>Betaproteobacteria</taxon>
        <taxon>Burkholderiales</taxon>
        <taxon>Burkholderiaceae</taxon>
        <taxon>Burkholderia</taxon>
    </lineage>
</organism>
<dbReference type="Proteomes" id="UP000029590">
    <property type="component" value="Unassembled WGS sequence"/>
</dbReference>
<proteinExistence type="predicted"/>
<dbReference type="RefSeq" id="WP_174499540.1">
    <property type="nucleotide sequence ID" value="NZ_CADEVY010000004.1"/>
</dbReference>
<evidence type="ECO:0000313" key="1">
    <source>
        <dbReference type="EMBL" id="KGC10865.1"/>
    </source>
</evidence>
<dbReference type="AlphaFoldDB" id="A0AAW3ESA4"/>
<sequence length="155" mass="17506">MQKALTFMKIQLYNVTATIAGVTGMRIVREIVASERDPDRLSAMRDVRCKESLETMRDALVGNYQPEHVFALKALALYDFYQQCIDQCDVEIERAVAILNIAQPIPEAPLPIAKHRSKMLSDPNFDVCTAMYQLAGTDLTQIHGIDNCLRFRGFP</sequence>
<protein>
    <submittedName>
        <fullName evidence="1">Uncharacterized protein</fullName>
    </submittedName>
</protein>
<accession>A0AAW3ESA4</accession>
<dbReference type="KEGG" id="bgo:BM43_4064"/>
<gene>
    <name evidence="1" type="ORF">DM48_7434</name>
</gene>